<name>A0A498QNJ3_9MYCO</name>
<feature type="transmembrane region" description="Helical" evidence="2">
    <location>
        <begin position="49"/>
        <end position="71"/>
    </location>
</feature>
<protein>
    <recommendedName>
        <fullName evidence="5">DUF3515 domain-containing protein</fullName>
    </recommendedName>
</protein>
<sequence length="219" mass="22890">MYELWRPEHPGGPSVALGQPGSQGESEVAGQVTGDALPNPESEVDGPPLILIIAAVVLAVAAVGVILVIAATRHPRQQPITVAAVPAPHAGSPACHALTAALPQHLGDYQRVTIAQPAPEGASAWSSGPGREPVIMRCGLDRPADFVVGAPIQIVDRVQWFRVTDETPSEGRSTWYTVDRPVYVALTLPARSGPTPIQELSEVIDRTIAAVPIDPAPTG</sequence>
<feature type="region of interest" description="Disordered" evidence="1">
    <location>
        <begin position="1"/>
        <end position="41"/>
    </location>
</feature>
<proteinExistence type="predicted"/>
<organism evidence="3 4">
    <name type="scientific">Mycobacterium pseudokansasii</name>
    <dbReference type="NCBI Taxonomy" id="2341080"/>
    <lineage>
        <taxon>Bacteria</taxon>
        <taxon>Bacillati</taxon>
        <taxon>Actinomycetota</taxon>
        <taxon>Actinomycetes</taxon>
        <taxon>Mycobacteriales</taxon>
        <taxon>Mycobacteriaceae</taxon>
        <taxon>Mycobacterium</taxon>
    </lineage>
</organism>
<evidence type="ECO:0008006" key="5">
    <source>
        <dbReference type="Google" id="ProtNLM"/>
    </source>
</evidence>
<dbReference type="Proteomes" id="UP000268285">
    <property type="component" value="Unassembled WGS sequence"/>
</dbReference>
<dbReference type="EMBL" id="UPHU01000001">
    <property type="protein sequence ID" value="VBA49223.1"/>
    <property type="molecule type" value="Genomic_DNA"/>
</dbReference>
<evidence type="ECO:0000313" key="3">
    <source>
        <dbReference type="EMBL" id="VBA49223.1"/>
    </source>
</evidence>
<keyword evidence="2" id="KW-1133">Transmembrane helix</keyword>
<evidence type="ECO:0000313" key="4">
    <source>
        <dbReference type="Proteomes" id="UP000268285"/>
    </source>
</evidence>
<evidence type="ECO:0000256" key="2">
    <source>
        <dbReference type="SAM" id="Phobius"/>
    </source>
</evidence>
<gene>
    <name evidence="3" type="ORF">LAUMK142_01780</name>
</gene>
<keyword evidence="2" id="KW-0472">Membrane</keyword>
<keyword evidence="2" id="KW-0812">Transmembrane</keyword>
<keyword evidence="4" id="KW-1185">Reference proteome</keyword>
<dbReference type="AlphaFoldDB" id="A0A498QNJ3"/>
<dbReference type="InterPro" id="IPR021903">
    <property type="entry name" value="DUF3515"/>
</dbReference>
<evidence type="ECO:0000256" key="1">
    <source>
        <dbReference type="SAM" id="MobiDB-lite"/>
    </source>
</evidence>
<accession>A0A498QNJ3</accession>
<dbReference type="Pfam" id="PF12028">
    <property type="entry name" value="DUF3515"/>
    <property type="match status" value="1"/>
</dbReference>
<reference evidence="3 4" key="1">
    <citation type="submission" date="2018-09" db="EMBL/GenBank/DDBJ databases">
        <authorList>
            <person name="Tagini F."/>
        </authorList>
    </citation>
    <scope>NUCLEOTIDE SEQUENCE [LARGE SCALE GENOMIC DNA]</scope>
    <source>
        <strain evidence="3 4">MK142</strain>
    </source>
</reference>